<dbReference type="Proteomes" id="UP000191500">
    <property type="component" value="Unassembled WGS sequence"/>
</dbReference>
<gene>
    <name evidence="1" type="ORF">PENCOP_c006G08940</name>
</gene>
<protein>
    <submittedName>
        <fullName evidence="1">Uncharacterized protein</fullName>
    </submittedName>
</protein>
<evidence type="ECO:0000313" key="2">
    <source>
        <dbReference type="Proteomes" id="UP000191500"/>
    </source>
</evidence>
<keyword evidence="2" id="KW-1185">Reference proteome</keyword>
<proteinExistence type="predicted"/>
<name>A0A1V6UNM8_9EURO</name>
<dbReference type="STRING" id="36646.A0A1V6UNM8"/>
<evidence type="ECO:0000313" key="1">
    <source>
        <dbReference type="EMBL" id="OQE40017.1"/>
    </source>
</evidence>
<accession>A0A1V6UNM8</accession>
<sequence length="211" mass="24147">MVKDIVSFPKAFNSSYMAQYLMLLLARLDSKIPITEDILLVAANSPSYSGSVSRVLLDEKRSLNLQLFWDSLWQTRCIFSEEVSDSLLEYTSVEISKGMLEGIPSSDNSIKDRNSLDDQGVIELGRSSCEVLDHKLHNEHDFLARLVWFLVERNFPIPQDVMGIIMEKGHFKTILAVLDHNLHIQITNEVLNAARKKPDFYDLTWLLHILP</sequence>
<dbReference type="AlphaFoldDB" id="A0A1V6UNM8"/>
<organism evidence="1 2">
    <name type="scientific">Penicillium coprophilum</name>
    <dbReference type="NCBI Taxonomy" id="36646"/>
    <lineage>
        <taxon>Eukaryota</taxon>
        <taxon>Fungi</taxon>
        <taxon>Dikarya</taxon>
        <taxon>Ascomycota</taxon>
        <taxon>Pezizomycotina</taxon>
        <taxon>Eurotiomycetes</taxon>
        <taxon>Eurotiomycetidae</taxon>
        <taxon>Eurotiales</taxon>
        <taxon>Aspergillaceae</taxon>
        <taxon>Penicillium</taxon>
    </lineage>
</organism>
<reference evidence="2" key="1">
    <citation type="journal article" date="2017" name="Nat. Microbiol.">
        <title>Global analysis of biosynthetic gene clusters reveals vast potential of secondary metabolite production in Penicillium species.</title>
        <authorList>
            <person name="Nielsen J.C."/>
            <person name="Grijseels S."/>
            <person name="Prigent S."/>
            <person name="Ji B."/>
            <person name="Dainat J."/>
            <person name="Nielsen K.F."/>
            <person name="Frisvad J.C."/>
            <person name="Workman M."/>
            <person name="Nielsen J."/>
        </authorList>
    </citation>
    <scope>NUCLEOTIDE SEQUENCE [LARGE SCALE GENOMIC DNA]</scope>
    <source>
        <strain evidence="2">IBT 31321</strain>
    </source>
</reference>
<comment type="caution">
    <text evidence="1">The sequence shown here is derived from an EMBL/GenBank/DDBJ whole genome shotgun (WGS) entry which is preliminary data.</text>
</comment>
<dbReference type="EMBL" id="MDDG01000006">
    <property type="protein sequence ID" value="OQE40017.1"/>
    <property type="molecule type" value="Genomic_DNA"/>
</dbReference>